<dbReference type="EMBL" id="CABITT030000006">
    <property type="protein sequence ID" value="VVB09079.1"/>
    <property type="molecule type" value="Genomic_DNA"/>
</dbReference>
<evidence type="ECO:0000313" key="2">
    <source>
        <dbReference type="Proteomes" id="UP000489600"/>
    </source>
</evidence>
<evidence type="ECO:0000313" key="1">
    <source>
        <dbReference type="EMBL" id="VVB09079.1"/>
    </source>
</evidence>
<comment type="caution">
    <text evidence="1">The sequence shown here is derived from an EMBL/GenBank/DDBJ whole genome shotgun (WGS) entry which is preliminary data.</text>
</comment>
<dbReference type="Proteomes" id="UP000489600">
    <property type="component" value="Unassembled WGS sequence"/>
</dbReference>
<dbReference type="AlphaFoldDB" id="A0A565C621"/>
<reference evidence="1" key="1">
    <citation type="submission" date="2019-07" db="EMBL/GenBank/DDBJ databases">
        <authorList>
            <person name="Dittberner H."/>
        </authorList>
    </citation>
    <scope>NUCLEOTIDE SEQUENCE [LARGE SCALE GENOMIC DNA]</scope>
</reference>
<accession>A0A565C621</accession>
<gene>
    <name evidence="1" type="ORF">ANE_LOCUS19523</name>
</gene>
<dbReference type="OrthoDB" id="1035821at2759"/>
<keyword evidence="2" id="KW-1185">Reference proteome</keyword>
<name>A0A565C621_9BRAS</name>
<protein>
    <submittedName>
        <fullName evidence="1">Uncharacterized protein</fullName>
    </submittedName>
</protein>
<proteinExistence type="predicted"/>
<organism evidence="1 2">
    <name type="scientific">Arabis nemorensis</name>
    <dbReference type="NCBI Taxonomy" id="586526"/>
    <lineage>
        <taxon>Eukaryota</taxon>
        <taxon>Viridiplantae</taxon>
        <taxon>Streptophyta</taxon>
        <taxon>Embryophyta</taxon>
        <taxon>Tracheophyta</taxon>
        <taxon>Spermatophyta</taxon>
        <taxon>Magnoliopsida</taxon>
        <taxon>eudicotyledons</taxon>
        <taxon>Gunneridae</taxon>
        <taxon>Pentapetalae</taxon>
        <taxon>rosids</taxon>
        <taxon>malvids</taxon>
        <taxon>Brassicales</taxon>
        <taxon>Brassicaceae</taxon>
        <taxon>Arabideae</taxon>
        <taxon>Arabis</taxon>
    </lineage>
</organism>
<sequence length="187" mass="21247">MEKFSLLFSLPESLQISIAILVAKSGATQLRPLIVSRRQGYELAFHSNVLRAESLDYPAVTPILVNEDSTFRSFICRCALARNPNAFYLESLRLTIQYGALEKSAQLLRNIVAPSQKMSFAFALILFSSHRYNEAVAVMNKFKEVAGSFDEDVFVCQCVYWDIESIGPLNRVLFTTTWQQYMLFPPN</sequence>